<dbReference type="EMBL" id="MU825396">
    <property type="protein sequence ID" value="KAJ7394925.1"/>
    <property type="molecule type" value="Genomic_DNA"/>
</dbReference>
<protein>
    <submittedName>
        <fullName evidence="1">Uncharacterized protein</fullName>
    </submittedName>
</protein>
<name>A0A9X0A8H1_9CNID</name>
<sequence length="136" mass="13694">MAAGSSTGLITVSVLDIRGDADKLLGAVLLTLNEESTTAELRGVAGECLLVTSSATLITSWSMILGGRESGGSSSRGAFVFADDGGAERLGLFLEVVEVGKDSSSDGDGGGEDGGACEEMDGNAYMIAFVQSMFGA</sequence>
<accession>A0A9X0A8H1</accession>
<evidence type="ECO:0000313" key="1">
    <source>
        <dbReference type="EMBL" id="KAJ7394925.1"/>
    </source>
</evidence>
<gene>
    <name evidence="1" type="ORF">OS493_000762</name>
</gene>
<organism evidence="1 2">
    <name type="scientific">Desmophyllum pertusum</name>
    <dbReference type="NCBI Taxonomy" id="174260"/>
    <lineage>
        <taxon>Eukaryota</taxon>
        <taxon>Metazoa</taxon>
        <taxon>Cnidaria</taxon>
        <taxon>Anthozoa</taxon>
        <taxon>Hexacorallia</taxon>
        <taxon>Scleractinia</taxon>
        <taxon>Caryophylliina</taxon>
        <taxon>Caryophylliidae</taxon>
        <taxon>Desmophyllum</taxon>
    </lineage>
</organism>
<keyword evidence="2" id="KW-1185">Reference proteome</keyword>
<evidence type="ECO:0000313" key="2">
    <source>
        <dbReference type="Proteomes" id="UP001163046"/>
    </source>
</evidence>
<dbReference type="Proteomes" id="UP001163046">
    <property type="component" value="Unassembled WGS sequence"/>
</dbReference>
<reference evidence="1" key="1">
    <citation type="submission" date="2023-01" db="EMBL/GenBank/DDBJ databases">
        <title>Genome assembly of the deep-sea coral Lophelia pertusa.</title>
        <authorList>
            <person name="Herrera S."/>
            <person name="Cordes E."/>
        </authorList>
    </citation>
    <scope>NUCLEOTIDE SEQUENCE</scope>
    <source>
        <strain evidence="1">USNM1676648</strain>
        <tissue evidence="1">Polyp</tissue>
    </source>
</reference>
<dbReference type="AlphaFoldDB" id="A0A9X0A8H1"/>
<proteinExistence type="predicted"/>
<comment type="caution">
    <text evidence="1">The sequence shown here is derived from an EMBL/GenBank/DDBJ whole genome shotgun (WGS) entry which is preliminary data.</text>
</comment>